<reference evidence="1 2" key="1">
    <citation type="submission" date="2019-03" db="EMBL/GenBank/DDBJ databases">
        <title>First draft genome of Liparis tanakae, snailfish: a comprehensive survey of snailfish specific genes.</title>
        <authorList>
            <person name="Kim W."/>
            <person name="Song I."/>
            <person name="Jeong J.-H."/>
            <person name="Kim D."/>
            <person name="Kim S."/>
            <person name="Ryu S."/>
            <person name="Song J.Y."/>
            <person name="Lee S.K."/>
        </authorList>
    </citation>
    <scope>NUCLEOTIDE SEQUENCE [LARGE SCALE GENOMIC DNA]</scope>
    <source>
        <tissue evidence="1">Muscle</tissue>
    </source>
</reference>
<gene>
    <name evidence="1" type="ORF">EYF80_002853</name>
</gene>
<sequence length="145" mass="16042">MVQEYLRPFLAGLVSQYLLILPQCENLIIHQVGKHGADVQLAQDLLAVPFEDLGRPSLLLPGARPPARPVLVPLLLLHEPLLRAAAKHLRVEGTHQSLFHDSVNAVPEGEEAFSTFLVSPGGPQLKTPNLPTCREQYKLESRLTY</sequence>
<keyword evidence="2" id="KW-1185">Reference proteome</keyword>
<proteinExistence type="predicted"/>
<name>A0A4Z2JBT3_9TELE</name>
<protein>
    <submittedName>
        <fullName evidence="1">Uncharacterized protein</fullName>
    </submittedName>
</protein>
<evidence type="ECO:0000313" key="1">
    <source>
        <dbReference type="EMBL" id="TNN87098.1"/>
    </source>
</evidence>
<accession>A0A4Z2JBT3</accession>
<dbReference type="Proteomes" id="UP000314294">
    <property type="component" value="Unassembled WGS sequence"/>
</dbReference>
<organism evidence="1 2">
    <name type="scientific">Liparis tanakae</name>
    <name type="common">Tanaka's snailfish</name>
    <dbReference type="NCBI Taxonomy" id="230148"/>
    <lineage>
        <taxon>Eukaryota</taxon>
        <taxon>Metazoa</taxon>
        <taxon>Chordata</taxon>
        <taxon>Craniata</taxon>
        <taxon>Vertebrata</taxon>
        <taxon>Euteleostomi</taxon>
        <taxon>Actinopterygii</taxon>
        <taxon>Neopterygii</taxon>
        <taxon>Teleostei</taxon>
        <taxon>Neoteleostei</taxon>
        <taxon>Acanthomorphata</taxon>
        <taxon>Eupercaria</taxon>
        <taxon>Perciformes</taxon>
        <taxon>Cottioidei</taxon>
        <taxon>Cottales</taxon>
        <taxon>Liparidae</taxon>
        <taxon>Liparis</taxon>
    </lineage>
</organism>
<dbReference type="AlphaFoldDB" id="A0A4Z2JBT3"/>
<comment type="caution">
    <text evidence="1">The sequence shown here is derived from an EMBL/GenBank/DDBJ whole genome shotgun (WGS) entry which is preliminary data.</text>
</comment>
<dbReference type="EMBL" id="SRLO01000012">
    <property type="protein sequence ID" value="TNN87098.1"/>
    <property type="molecule type" value="Genomic_DNA"/>
</dbReference>
<evidence type="ECO:0000313" key="2">
    <source>
        <dbReference type="Proteomes" id="UP000314294"/>
    </source>
</evidence>